<dbReference type="InterPro" id="IPR038920">
    <property type="entry name" value="At3g05675-like"/>
</dbReference>
<evidence type="ECO:0000313" key="1">
    <source>
        <dbReference type="EMBL" id="KAG9452673.1"/>
    </source>
</evidence>
<accession>A0AAV7EZC9</accession>
<reference evidence="1 2" key="1">
    <citation type="submission" date="2021-07" db="EMBL/GenBank/DDBJ databases">
        <title>The Aristolochia fimbriata genome: insights into angiosperm evolution, floral development and chemical biosynthesis.</title>
        <authorList>
            <person name="Jiao Y."/>
        </authorList>
    </citation>
    <scope>NUCLEOTIDE SEQUENCE [LARGE SCALE GENOMIC DNA]</scope>
    <source>
        <strain evidence="1">IBCAS-2021</strain>
        <tissue evidence="1">Leaf</tissue>
    </source>
</reference>
<proteinExistence type="predicted"/>
<dbReference type="Proteomes" id="UP000825729">
    <property type="component" value="Unassembled WGS sequence"/>
</dbReference>
<name>A0AAV7EZC9_ARIFI</name>
<protein>
    <submittedName>
        <fullName evidence="1">Uncharacterized protein</fullName>
    </submittedName>
</protein>
<dbReference type="EMBL" id="JAINDJ010000003">
    <property type="protein sequence ID" value="KAG9452673.1"/>
    <property type="molecule type" value="Genomic_DNA"/>
</dbReference>
<organism evidence="1 2">
    <name type="scientific">Aristolochia fimbriata</name>
    <name type="common">White veined hardy Dutchman's pipe vine</name>
    <dbReference type="NCBI Taxonomy" id="158543"/>
    <lineage>
        <taxon>Eukaryota</taxon>
        <taxon>Viridiplantae</taxon>
        <taxon>Streptophyta</taxon>
        <taxon>Embryophyta</taxon>
        <taxon>Tracheophyta</taxon>
        <taxon>Spermatophyta</taxon>
        <taxon>Magnoliopsida</taxon>
        <taxon>Magnoliidae</taxon>
        <taxon>Piperales</taxon>
        <taxon>Aristolochiaceae</taxon>
        <taxon>Aristolochia</taxon>
    </lineage>
</organism>
<sequence length="446" mass="50737">MVLCIRSLFPSVPICSFRTSPRPASFAVYNDYKISEILGIKHESWKSWTDESDRVHIWKSKFFARQLSDLHTNCIEIYCPHSSYDNHVLLLRLFYLSQDLVLDSWESVRTTLGILHVAIALGCEEIIQSGIKYLEFVPWEEKEEEEIIKLVSSLGAIAMPVLARLQPVDLNAVKKVFISAVQFATSNTDSCLSLGDELKTSAQEQVEFMLIEDEDTPLVTADEEVKSEVKDGLSRIFTTFHDKLNKLSTESDCLSEATEKELLHSLMDLNWMCNILPKMDLMKEFVLLWENISNSIITTVQDQKFCSGIWGVKLKLLEVVGKVLDTVGYGIVILPTASRVQLLKIWLPFIRSVKPVLDSKALEDETFEHKLDEETCQNIEHSIISLVLALPSNDQADILTEWMKTEQARFPDLSEAFEVWCFRTKAAKRRLVVGLSNVENPTLGLE</sequence>
<dbReference type="PANTHER" id="PTHR31060">
    <property type="entry name" value="OSJNBA0011J08.25 PROTEIN-RELATED"/>
    <property type="match status" value="1"/>
</dbReference>
<keyword evidence="2" id="KW-1185">Reference proteome</keyword>
<evidence type="ECO:0000313" key="2">
    <source>
        <dbReference type="Proteomes" id="UP000825729"/>
    </source>
</evidence>
<comment type="caution">
    <text evidence="1">The sequence shown here is derived from an EMBL/GenBank/DDBJ whole genome shotgun (WGS) entry which is preliminary data.</text>
</comment>
<dbReference type="PANTHER" id="PTHR31060:SF7">
    <property type="entry name" value="OS06G0129200 PROTEIN"/>
    <property type="match status" value="1"/>
</dbReference>
<dbReference type="AlphaFoldDB" id="A0AAV7EZC9"/>
<gene>
    <name evidence="1" type="ORF">H6P81_005577</name>
</gene>